<evidence type="ECO:0000313" key="7">
    <source>
        <dbReference type="Proteomes" id="UP000440713"/>
    </source>
</evidence>
<keyword evidence="2" id="KW-0067">ATP-binding</keyword>
<dbReference type="AlphaFoldDB" id="A0A6N7WY93"/>
<feature type="transmembrane region" description="Helical" evidence="4">
    <location>
        <begin position="172"/>
        <end position="189"/>
    </location>
</feature>
<evidence type="ECO:0000256" key="3">
    <source>
        <dbReference type="ARBA" id="ARBA00023125"/>
    </source>
</evidence>
<comment type="caution">
    <text evidence="6">The sequence shown here is derived from an EMBL/GenBank/DDBJ whole genome shotgun (WGS) entry which is preliminary data.</text>
</comment>
<dbReference type="PANTHER" id="PTHR11361:SF152">
    <property type="entry name" value="DNA MISMATCH REPAIR PROTEIN"/>
    <property type="match status" value="1"/>
</dbReference>
<evidence type="ECO:0000256" key="1">
    <source>
        <dbReference type="ARBA" id="ARBA00022741"/>
    </source>
</evidence>
<keyword evidence="7" id="KW-1185">Reference proteome</keyword>
<dbReference type="PANTHER" id="PTHR11361">
    <property type="entry name" value="DNA MISMATCH REPAIR PROTEIN MUTS FAMILY MEMBER"/>
    <property type="match status" value="1"/>
</dbReference>
<accession>A0A6N7WY93</accession>
<keyword evidence="4" id="KW-0812">Transmembrane</keyword>
<dbReference type="Proteomes" id="UP000440713">
    <property type="component" value="Unassembled WGS sequence"/>
</dbReference>
<dbReference type="InterPro" id="IPR000432">
    <property type="entry name" value="DNA_mismatch_repair_MutS_C"/>
</dbReference>
<dbReference type="InterPro" id="IPR027417">
    <property type="entry name" value="P-loop_NTPase"/>
</dbReference>
<dbReference type="GO" id="GO:0005829">
    <property type="term" value="C:cytosol"/>
    <property type="evidence" value="ECO:0007669"/>
    <property type="project" value="TreeGrafter"/>
</dbReference>
<dbReference type="SMART" id="SM00534">
    <property type="entry name" value="MUTSac"/>
    <property type="match status" value="1"/>
</dbReference>
<name>A0A6N7WY93_9FIRM</name>
<dbReference type="InterPro" id="IPR036187">
    <property type="entry name" value="DNA_mismatch_repair_MutS_sf"/>
</dbReference>
<keyword evidence="3" id="KW-0238">DNA-binding</keyword>
<reference evidence="6 7" key="1">
    <citation type="submission" date="2019-08" db="EMBL/GenBank/DDBJ databases">
        <title>In-depth cultivation of the pig gut microbiome towards novel bacterial diversity and tailored functional studies.</title>
        <authorList>
            <person name="Wylensek D."/>
            <person name="Hitch T.C.A."/>
            <person name="Clavel T."/>
        </authorList>
    </citation>
    <scope>NUCLEOTIDE SEQUENCE [LARGE SCALE GENOMIC DNA]</scope>
    <source>
        <strain evidence="6 7">WCA-SAB-591-4A-A</strain>
    </source>
</reference>
<dbReference type="EMBL" id="VUNE01000001">
    <property type="protein sequence ID" value="MST61758.1"/>
    <property type="molecule type" value="Genomic_DNA"/>
</dbReference>
<dbReference type="GO" id="GO:0030983">
    <property type="term" value="F:mismatched DNA binding"/>
    <property type="evidence" value="ECO:0007669"/>
    <property type="project" value="InterPro"/>
</dbReference>
<keyword evidence="1" id="KW-0547">Nucleotide-binding</keyword>
<dbReference type="InterPro" id="IPR045076">
    <property type="entry name" value="MutS"/>
</dbReference>
<dbReference type="Pfam" id="PF00488">
    <property type="entry name" value="MutS_V"/>
    <property type="match status" value="1"/>
</dbReference>
<dbReference type="Gene3D" id="3.40.50.300">
    <property type="entry name" value="P-loop containing nucleotide triphosphate hydrolases"/>
    <property type="match status" value="1"/>
</dbReference>
<evidence type="ECO:0000256" key="4">
    <source>
        <dbReference type="SAM" id="Phobius"/>
    </source>
</evidence>
<evidence type="ECO:0000259" key="5">
    <source>
        <dbReference type="SMART" id="SM00534"/>
    </source>
</evidence>
<proteinExistence type="predicted"/>
<dbReference type="SUPFAM" id="SSF52540">
    <property type="entry name" value="P-loop containing nucleoside triphosphate hydrolases"/>
    <property type="match status" value="1"/>
</dbReference>
<evidence type="ECO:0000256" key="2">
    <source>
        <dbReference type="ARBA" id="ARBA00022840"/>
    </source>
</evidence>
<organism evidence="6 7">
    <name type="scientific">Peptostreptococcus porci</name>
    <dbReference type="NCBI Taxonomy" id="2652282"/>
    <lineage>
        <taxon>Bacteria</taxon>
        <taxon>Bacillati</taxon>
        <taxon>Bacillota</taxon>
        <taxon>Clostridia</taxon>
        <taxon>Peptostreptococcales</taxon>
        <taxon>Peptostreptococcaceae</taxon>
        <taxon>Peptostreptococcus</taxon>
    </lineage>
</organism>
<dbReference type="GO" id="GO:0140664">
    <property type="term" value="F:ATP-dependent DNA damage sensor activity"/>
    <property type="evidence" value="ECO:0007669"/>
    <property type="project" value="InterPro"/>
</dbReference>
<keyword evidence="4" id="KW-1133">Transmembrane helix</keyword>
<dbReference type="RefSeq" id="WP_154537144.1">
    <property type="nucleotide sequence ID" value="NZ_JAXFFP010000006.1"/>
</dbReference>
<dbReference type="SUPFAM" id="SSF48334">
    <property type="entry name" value="DNA repair protein MutS, domain III"/>
    <property type="match status" value="1"/>
</dbReference>
<evidence type="ECO:0000313" key="6">
    <source>
        <dbReference type="EMBL" id="MST61758.1"/>
    </source>
</evidence>
<protein>
    <recommendedName>
        <fullName evidence="5">DNA mismatch repair proteins mutS family domain-containing protein</fullName>
    </recommendedName>
</protein>
<feature type="transmembrane region" description="Helical" evidence="4">
    <location>
        <begin position="14"/>
        <end position="35"/>
    </location>
</feature>
<dbReference type="GO" id="GO:0006298">
    <property type="term" value="P:mismatch repair"/>
    <property type="evidence" value="ECO:0007669"/>
    <property type="project" value="InterPro"/>
</dbReference>
<feature type="domain" description="DNA mismatch repair proteins mutS family" evidence="5">
    <location>
        <begin position="368"/>
        <end position="553"/>
    </location>
</feature>
<keyword evidence="4" id="KW-0472">Membrane</keyword>
<dbReference type="GO" id="GO:0005524">
    <property type="term" value="F:ATP binding"/>
    <property type="evidence" value="ECO:0007669"/>
    <property type="project" value="UniProtKB-KW"/>
</dbReference>
<sequence>MKDFDSLFANIDKLYEIIFFAFILFISIAIYNLVLKIRYSNYIKKSIDTNWGTKKEEKEQNRNVILLSNYISKNSEINDKTWNDFNMDLLLSEIDHTESYLGTVMLKYLLKNPKYNIDDIETTFDEICEIKSNIPTAKRIKQSLASIGENLKTDISLFLENGIDPSEFNPKIYILLGSLPLLSILLFFFEKEFALILLIISLLTNIVLSEKIKKEIYSHLKNFKEIGKIIQVANRIKTLKPDILCNRINKITNTIDNINKLNSKLYRYASFDDMTSEMSMLSTLVSMFFLSEPINFFLVRDLVNNHLNDIRILVEELGKLDAVLGMASYLDYNKNHCKVKWDSDIIHYENTYHPLLKSPVPNSITVRDPKIILSGSNASGKSTFLKLIGINQIFAQTFGICFAESARCCIHKITSSMNSEDDISSGDSYFMSEAKAVKRIVDSVKNNDIKHLIIMDELFRGTNTVERINSTFALLNYLSKHDTSMFIATHDLELISSLKHFENYHFSELIENDDMKFDYKLKKGPARSTNALEIIRIVGFPKEIYLEALSEPVVKSRDY</sequence>
<gene>
    <name evidence="6" type="ORF">FYJ71_02065</name>
</gene>